<dbReference type="GO" id="GO:0032259">
    <property type="term" value="P:methylation"/>
    <property type="evidence" value="ECO:0007669"/>
    <property type="project" value="UniProtKB-KW"/>
</dbReference>
<dbReference type="GO" id="GO:0008757">
    <property type="term" value="F:S-adenosylmethionine-dependent methyltransferase activity"/>
    <property type="evidence" value="ECO:0007669"/>
    <property type="project" value="InterPro"/>
</dbReference>
<organism evidence="2 3">
    <name type="scientific">Desulfamplus magnetovallimortis</name>
    <dbReference type="NCBI Taxonomy" id="1246637"/>
    <lineage>
        <taxon>Bacteria</taxon>
        <taxon>Pseudomonadati</taxon>
        <taxon>Thermodesulfobacteriota</taxon>
        <taxon>Desulfobacteria</taxon>
        <taxon>Desulfobacterales</taxon>
        <taxon>Desulfobacteraceae</taxon>
        <taxon>Desulfamplus</taxon>
    </lineage>
</organism>
<name>A0A1W1HB75_9BACT</name>
<proteinExistence type="predicted"/>
<dbReference type="PANTHER" id="PTHR24422">
    <property type="entry name" value="CHEMOTAXIS PROTEIN METHYLTRANSFERASE"/>
    <property type="match status" value="1"/>
</dbReference>
<dbReference type="InterPro" id="IPR029063">
    <property type="entry name" value="SAM-dependent_MTases_sf"/>
</dbReference>
<dbReference type="OrthoDB" id="9786165at2"/>
<feature type="domain" description="CheR-type methyltransferase" evidence="1">
    <location>
        <begin position="80"/>
        <end position="352"/>
    </location>
</feature>
<dbReference type="Pfam" id="PF01739">
    <property type="entry name" value="CheR"/>
    <property type="match status" value="2"/>
</dbReference>
<dbReference type="PANTHER" id="PTHR24422:SF10">
    <property type="entry name" value="CHEMOTAXIS PROTEIN METHYLTRANSFERASE 2"/>
    <property type="match status" value="1"/>
</dbReference>
<dbReference type="AlphaFoldDB" id="A0A1W1HB75"/>
<dbReference type="EMBL" id="FWEV01000101">
    <property type="protein sequence ID" value="SLM29635.1"/>
    <property type="molecule type" value="Genomic_DNA"/>
</dbReference>
<evidence type="ECO:0000313" key="3">
    <source>
        <dbReference type="Proteomes" id="UP000191931"/>
    </source>
</evidence>
<dbReference type="STRING" id="1246637.MTBBW1_190007"/>
<protein>
    <recommendedName>
        <fullName evidence="1">CheR-type methyltransferase domain-containing protein</fullName>
    </recommendedName>
</protein>
<keyword evidence="2" id="KW-0808">Transferase</keyword>
<dbReference type="InterPro" id="IPR022642">
    <property type="entry name" value="CheR_C"/>
</dbReference>
<keyword evidence="2" id="KW-0489">Methyltransferase</keyword>
<evidence type="ECO:0000313" key="2">
    <source>
        <dbReference type="EMBL" id="SLM29635.1"/>
    </source>
</evidence>
<accession>A0A1W1HB75</accession>
<dbReference type="PRINTS" id="PR00996">
    <property type="entry name" value="CHERMTFRASE"/>
</dbReference>
<gene>
    <name evidence="2" type="ORF">MTBBW1_190007</name>
</gene>
<dbReference type="PROSITE" id="PS50123">
    <property type="entry name" value="CHER"/>
    <property type="match status" value="1"/>
</dbReference>
<dbReference type="Gene3D" id="3.40.50.150">
    <property type="entry name" value="Vaccinia Virus protein VP39"/>
    <property type="match status" value="1"/>
</dbReference>
<dbReference type="InterPro" id="IPR050903">
    <property type="entry name" value="Bact_Chemotaxis_MeTrfase"/>
</dbReference>
<keyword evidence="3" id="KW-1185">Reference proteome</keyword>
<dbReference type="SMART" id="SM00138">
    <property type="entry name" value="MeTrc"/>
    <property type="match status" value="1"/>
</dbReference>
<dbReference type="SUPFAM" id="SSF53335">
    <property type="entry name" value="S-adenosyl-L-methionine-dependent methyltransferases"/>
    <property type="match status" value="1"/>
</dbReference>
<evidence type="ECO:0000259" key="1">
    <source>
        <dbReference type="PROSITE" id="PS50123"/>
    </source>
</evidence>
<reference evidence="2 3" key="1">
    <citation type="submission" date="2017-03" db="EMBL/GenBank/DDBJ databases">
        <authorList>
            <person name="Afonso C.L."/>
            <person name="Miller P.J."/>
            <person name="Scott M.A."/>
            <person name="Spackman E."/>
            <person name="Goraichik I."/>
            <person name="Dimitrov K.M."/>
            <person name="Suarez D.L."/>
            <person name="Swayne D.E."/>
        </authorList>
    </citation>
    <scope>NUCLEOTIDE SEQUENCE [LARGE SCALE GENOMIC DNA]</scope>
    <source>
        <strain evidence="2">PRJEB14757</strain>
    </source>
</reference>
<sequence length="352" mass="39977">MGIAMLNHEMALVVKELLKRRNVDLSGCCHDFLQRQINGRLKQIRTDYKIGTEHQIYTEHQIHTEHQIDSGQKNNPKHPIQTVTEYYEYLQSHPEELEHLIDSLIIQVSSFFRDPLVFNYLFCKVLPEIIASKSASGEPSIRIWSAGCATGEEAYSIAMQMGELLEKSRTGSGIGIETSLTGSGTAIEKSLKGSGTAIEKRLAGNGSSMGFTVFATDINEKTLDNARKAVYAPEHLENMPFKYIRHFNRIGNGYSPKNYIKQPVTFSRYDLLDKKSYCPPESVFGGFDLVLCRNLLIYYNTRYQNIIFTKLHRSLNDNGYLVLGETEMPTGQFQDSFTRISDCCQIFKKINI</sequence>
<dbReference type="Proteomes" id="UP000191931">
    <property type="component" value="Unassembled WGS sequence"/>
</dbReference>
<dbReference type="InterPro" id="IPR000780">
    <property type="entry name" value="CheR_MeTrfase"/>
</dbReference>